<proteinExistence type="inferred from homology"/>
<evidence type="ECO:0000313" key="9">
    <source>
        <dbReference type="EMBL" id="HDR50938.1"/>
    </source>
</evidence>
<dbReference type="CDD" id="cd03255">
    <property type="entry name" value="ABC_MJ0796_LolCDE_FtsE"/>
    <property type="match status" value="1"/>
</dbReference>
<keyword evidence="3" id="KW-1003">Cell membrane</keyword>
<evidence type="ECO:0000256" key="5">
    <source>
        <dbReference type="ARBA" id="ARBA00022840"/>
    </source>
</evidence>
<dbReference type="Pfam" id="PF00005">
    <property type="entry name" value="ABC_tran"/>
    <property type="match status" value="1"/>
</dbReference>
<dbReference type="PANTHER" id="PTHR42798">
    <property type="entry name" value="LIPOPROTEIN-RELEASING SYSTEM ATP-BINDING PROTEIN LOLD"/>
    <property type="match status" value="1"/>
</dbReference>
<dbReference type="InterPro" id="IPR003593">
    <property type="entry name" value="AAA+_ATPase"/>
</dbReference>
<dbReference type="PROSITE" id="PS50893">
    <property type="entry name" value="ABC_TRANSPORTER_2"/>
    <property type="match status" value="1"/>
</dbReference>
<keyword evidence="6" id="KW-1278">Translocase</keyword>
<organism evidence="9">
    <name type="scientific">Mariniphaga anaerophila</name>
    <dbReference type="NCBI Taxonomy" id="1484053"/>
    <lineage>
        <taxon>Bacteria</taxon>
        <taxon>Pseudomonadati</taxon>
        <taxon>Bacteroidota</taxon>
        <taxon>Bacteroidia</taxon>
        <taxon>Marinilabiliales</taxon>
        <taxon>Prolixibacteraceae</taxon>
        <taxon>Mariniphaga</taxon>
    </lineage>
</organism>
<keyword evidence="4" id="KW-0547">Nucleotide-binding</keyword>
<dbReference type="InterPro" id="IPR017871">
    <property type="entry name" value="ABC_transporter-like_CS"/>
</dbReference>
<comment type="similarity">
    <text evidence="1">Belongs to the ABC transporter superfamily.</text>
</comment>
<dbReference type="PROSITE" id="PS00211">
    <property type="entry name" value="ABC_TRANSPORTER_1"/>
    <property type="match status" value="1"/>
</dbReference>
<evidence type="ECO:0000256" key="4">
    <source>
        <dbReference type="ARBA" id="ARBA00022741"/>
    </source>
</evidence>
<comment type="caution">
    <text evidence="9">The sequence shown here is derived from an EMBL/GenBank/DDBJ whole genome shotgun (WGS) entry which is preliminary data.</text>
</comment>
<evidence type="ECO:0000256" key="6">
    <source>
        <dbReference type="ARBA" id="ARBA00022967"/>
    </source>
</evidence>
<accession>A0A831LJW6</accession>
<name>A0A831LJW6_9BACT</name>
<dbReference type="AlphaFoldDB" id="A0A831LJW6"/>
<dbReference type="GO" id="GO:0044874">
    <property type="term" value="P:lipoprotein localization to outer membrane"/>
    <property type="evidence" value="ECO:0007669"/>
    <property type="project" value="UniProtKB-ARBA"/>
</dbReference>
<evidence type="ECO:0000256" key="3">
    <source>
        <dbReference type="ARBA" id="ARBA00022475"/>
    </source>
</evidence>
<dbReference type="GO" id="GO:0089705">
    <property type="term" value="P:protein localization to outer membrane"/>
    <property type="evidence" value="ECO:0007669"/>
    <property type="project" value="UniProtKB-ARBA"/>
</dbReference>
<gene>
    <name evidence="9" type="ORF">ENN90_04855</name>
</gene>
<dbReference type="EMBL" id="DSDK01000273">
    <property type="protein sequence ID" value="HDR50938.1"/>
    <property type="molecule type" value="Genomic_DNA"/>
</dbReference>
<dbReference type="InterPro" id="IPR027417">
    <property type="entry name" value="P-loop_NTPase"/>
</dbReference>
<keyword evidence="7" id="KW-0472">Membrane</keyword>
<dbReference type="SUPFAM" id="SSF52540">
    <property type="entry name" value="P-loop containing nucleoside triphosphate hydrolases"/>
    <property type="match status" value="1"/>
</dbReference>
<evidence type="ECO:0000256" key="2">
    <source>
        <dbReference type="ARBA" id="ARBA00022448"/>
    </source>
</evidence>
<sequence length="220" mass="24235">MIVAENIKKSFGALQVLKGINLEIPPGKIYSIVGASGAGKTTLLQILGTLSKPDSGEIFYNGKNISALSEKELANFRNRQIGFVFQFHHLLPEFTALENVCIPAFIARRSVKDAEKEALRLLEYLGLTDRIHHKPSELSGGEKQRVAVARALVNKPSVVLADEPSGNLDSANRDELHDLLFQLRDDFGQTFVIVTHDDHFADRSNKIIHIKDGVIEGPNG</sequence>
<dbReference type="GO" id="GO:0016887">
    <property type="term" value="F:ATP hydrolysis activity"/>
    <property type="evidence" value="ECO:0007669"/>
    <property type="project" value="InterPro"/>
</dbReference>
<dbReference type="FunFam" id="3.40.50.300:FF:000230">
    <property type="entry name" value="Lipoprotein-releasing system ATP-binding protein LolD"/>
    <property type="match status" value="1"/>
</dbReference>
<dbReference type="Proteomes" id="UP000886047">
    <property type="component" value="Unassembled WGS sequence"/>
</dbReference>
<evidence type="ECO:0000256" key="1">
    <source>
        <dbReference type="ARBA" id="ARBA00005417"/>
    </source>
</evidence>
<dbReference type="SMART" id="SM00382">
    <property type="entry name" value="AAA"/>
    <property type="match status" value="1"/>
</dbReference>
<dbReference type="InterPro" id="IPR003439">
    <property type="entry name" value="ABC_transporter-like_ATP-bd"/>
</dbReference>
<dbReference type="PANTHER" id="PTHR42798:SF2">
    <property type="entry name" value="ABC TRANSPORTER ATP-BINDING PROTEIN MG467-RELATED"/>
    <property type="match status" value="1"/>
</dbReference>
<feature type="domain" description="ABC transporter" evidence="8">
    <location>
        <begin position="2"/>
        <end position="220"/>
    </location>
</feature>
<dbReference type="GO" id="GO:0005524">
    <property type="term" value="F:ATP binding"/>
    <property type="evidence" value="ECO:0007669"/>
    <property type="project" value="UniProtKB-KW"/>
</dbReference>
<keyword evidence="2" id="KW-0813">Transport</keyword>
<reference evidence="9" key="1">
    <citation type="journal article" date="2020" name="mSystems">
        <title>Genome- and Community-Level Interaction Insights into Carbon Utilization and Element Cycling Functions of Hydrothermarchaeota in Hydrothermal Sediment.</title>
        <authorList>
            <person name="Zhou Z."/>
            <person name="Liu Y."/>
            <person name="Xu W."/>
            <person name="Pan J."/>
            <person name="Luo Z.H."/>
            <person name="Li M."/>
        </authorList>
    </citation>
    <scope>NUCLEOTIDE SEQUENCE [LARGE SCALE GENOMIC DNA]</scope>
    <source>
        <strain evidence="9">SpSt-1217</strain>
    </source>
</reference>
<protein>
    <submittedName>
        <fullName evidence="9">ABC transporter ATP-binding protein</fullName>
    </submittedName>
</protein>
<evidence type="ECO:0000256" key="7">
    <source>
        <dbReference type="ARBA" id="ARBA00023136"/>
    </source>
</evidence>
<evidence type="ECO:0000259" key="8">
    <source>
        <dbReference type="PROSITE" id="PS50893"/>
    </source>
</evidence>
<dbReference type="Gene3D" id="3.40.50.300">
    <property type="entry name" value="P-loop containing nucleotide triphosphate hydrolases"/>
    <property type="match status" value="1"/>
</dbReference>
<dbReference type="InterPro" id="IPR017911">
    <property type="entry name" value="MacB-like_ATP-bd"/>
</dbReference>
<keyword evidence="5 9" id="KW-0067">ATP-binding</keyword>